<protein>
    <submittedName>
        <fullName evidence="1">Uncharacterized protein</fullName>
    </submittedName>
</protein>
<evidence type="ECO:0000313" key="2">
    <source>
        <dbReference type="Proteomes" id="UP001320148"/>
    </source>
</evidence>
<sequence length="55" mass="5860">MLWVPQSMERITRFMGVLFVMTSLSVSAGAVTDQLNSASGGPAGGHTLKSLTSWF</sequence>
<organism evidence="1 2">
    <name type="scientific">Desulfoluna limicola</name>
    <dbReference type="NCBI Taxonomy" id="2810562"/>
    <lineage>
        <taxon>Bacteria</taxon>
        <taxon>Pseudomonadati</taxon>
        <taxon>Thermodesulfobacteriota</taxon>
        <taxon>Desulfobacteria</taxon>
        <taxon>Desulfobacterales</taxon>
        <taxon>Desulfolunaceae</taxon>
        <taxon>Desulfoluna</taxon>
    </lineage>
</organism>
<reference evidence="1 2" key="1">
    <citation type="submission" date="2021-02" db="EMBL/GenBank/DDBJ databases">
        <title>Complete genome of Desulfoluna sp. strain ASN36.</title>
        <authorList>
            <person name="Takahashi A."/>
            <person name="Kojima H."/>
            <person name="Fukui M."/>
        </authorList>
    </citation>
    <scope>NUCLEOTIDE SEQUENCE [LARGE SCALE GENOMIC DNA]</scope>
    <source>
        <strain evidence="1 2">ASN36</strain>
    </source>
</reference>
<name>A0ABM7PGE4_9BACT</name>
<gene>
    <name evidence="1" type="ORF">DSLASN_19370</name>
</gene>
<dbReference type="EMBL" id="AP024488">
    <property type="protein sequence ID" value="BCS96305.1"/>
    <property type="molecule type" value="Genomic_DNA"/>
</dbReference>
<proteinExistence type="predicted"/>
<dbReference type="Proteomes" id="UP001320148">
    <property type="component" value="Chromosome"/>
</dbReference>
<evidence type="ECO:0000313" key="1">
    <source>
        <dbReference type="EMBL" id="BCS96305.1"/>
    </source>
</evidence>
<accession>A0ABM7PGE4</accession>
<keyword evidence="2" id="KW-1185">Reference proteome</keyword>